<protein>
    <submittedName>
        <fullName evidence="3">Cupin</fullName>
    </submittedName>
</protein>
<feature type="region of interest" description="Disordered" evidence="1">
    <location>
        <begin position="101"/>
        <end position="128"/>
    </location>
</feature>
<gene>
    <name evidence="3" type="ORF">MGEO_06270</name>
</gene>
<dbReference type="CDD" id="cd02223">
    <property type="entry name" value="cupin_Bh2720-like"/>
    <property type="match status" value="1"/>
</dbReference>
<dbReference type="SUPFAM" id="SSF51182">
    <property type="entry name" value="RmlC-like cupins"/>
    <property type="match status" value="1"/>
</dbReference>
<reference evidence="3 4" key="1">
    <citation type="submission" date="2014-03" db="EMBL/GenBank/DDBJ databases">
        <title>The draft genome sequence of Marivita geojedonensis KCTC 23882.</title>
        <authorList>
            <person name="Lai Q."/>
            <person name="Shao Z."/>
        </authorList>
    </citation>
    <scope>NUCLEOTIDE SEQUENCE [LARGE SCALE GENOMIC DNA]</scope>
    <source>
        <strain evidence="3 4">DPG-138</strain>
    </source>
</reference>
<proteinExistence type="predicted"/>
<evidence type="ECO:0000256" key="1">
    <source>
        <dbReference type="SAM" id="MobiDB-lite"/>
    </source>
</evidence>
<accession>A0A1X4NNQ6</accession>
<dbReference type="RefSeq" id="WP_085635855.1">
    <property type="nucleotide sequence ID" value="NZ_JFKC01000003.1"/>
</dbReference>
<organism evidence="3 4">
    <name type="scientific">Marivita geojedonensis</name>
    <dbReference type="NCBI Taxonomy" id="1123756"/>
    <lineage>
        <taxon>Bacteria</taxon>
        <taxon>Pseudomonadati</taxon>
        <taxon>Pseudomonadota</taxon>
        <taxon>Alphaproteobacteria</taxon>
        <taxon>Rhodobacterales</taxon>
        <taxon>Roseobacteraceae</taxon>
        <taxon>Marivita</taxon>
    </lineage>
</organism>
<name>A0A1X4NNQ6_9RHOB</name>
<dbReference type="InterPro" id="IPR011051">
    <property type="entry name" value="RmlC_Cupin_sf"/>
</dbReference>
<keyword evidence="4" id="KW-1185">Reference proteome</keyword>
<feature type="domain" description="Cupin type-2" evidence="2">
    <location>
        <begin position="35"/>
        <end position="103"/>
    </location>
</feature>
<dbReference type="Gene3D" id="2.60.120.10">
    <property type="entry name" value="Jelly Rolls"/>
    <property type="match status" value="1"/>
</dbReference>
<evidence type="ECO:0000313" key="4">
    <source>
        <dbReference type="Proteomes" id="UP000193926"/>
    </source>
</evidence>
<dbReference type="EMBL" id="JFKC01000003">
    <property type="protein sequence ID" value="OSQ52118.1"/>
    <property type="molecule type" value="Genomic_DNA"/>
</dbReference>
<evidence type="ECO:0000313" key="3">
    <source>
        <dbReference type="EMBL" id="OSQ52118.1"/>
    </source>
</evidence>
<dbReference type="PANTHER" id="PTHR43346:SF1">
    <property type="entry name" value="QUERCETIN 2,3-DIOXYGENASE-RELATED"/>
    <property type="match status" value="1"/>
</dbReference>
<dbReference type="STRING" id="1123756.MGEO_06270"/>
<dbReference type="InterPro" id="IPR052538">
    <property type="entry name" value="Flavonoid_dioxygenase-like"/>
</dbReference>
<dbReference type="OrthoDB" id="9811153at2"/>
<feature type="compositionally biased region" description="Basic and acidic residues" evidence="1">
    <location>
        <begin position="107"/>
        <end position="121"/>
    </location>
</feature>
<dbReference type="AlphaFoldDB" id="A0A1X4NNQ6"/>
<dbReference type="Proteomes" id="UP000193926">
    <property type="component" value="Unassembled WGS sequence"/>
</dbReference>
<dbReference type="InterPro" id="IPR013096">
    <property type="entry name" value="Cupin_2"/>
</dbReference>
<evidence type="ECO:0000259" key="2">
    <source>
        <dbReference type="Pfam" id="PF07883"/>
    </source>
</evidence>
<dbReference type="Pfam" id="PF07883">
    <property type="entry name" value="Cupin_2"/>
    <property type="match status" value="1"/>
</dbReference>
<dbReference type="InterPro" id="IPR014710">
    <property type="entry name" value="RmlC-like_jellyroll"/>
</dbReference>
<dbReference type="PANTHER" id="PTHR43346">
    <property type="entry name" value="LIGAND BINDING DOMAIN PROTEIN, PUTATIVE (AFU_ORTHOLOGUE AFUA_6G14370)-RELATED"/>
    <property type="match status" value="1"/>
</dbReference>
<comment type="caution">
    <text evidence="3">The sequence shown here is derived from an EMBL/GenBank/DDBJ whole genome shotgun (WGS) entry which is preliminary data.</text>
</comment>
<sequence length="128" mass="14010">MAEHDTLVLPVAELARSNDKFREVIWTGNKTQLVLMAIPEGGEIGGETHEGHDQLLYFVDGTGTAKIGDDEMPVWAGDVAIVPSGQYHNFRNTGSGMMRLYTTYSPPEHEPGTEHKSKADAEADPNED</sequence>